<dbReference type="AlphaFoldDB" id="A0A3N4JWN0"/>
<proteinExistence type="predicted"/>
<evidence type="ECO:0000256" key="1">
    <source>
        <dbReference type="SAM" id="MobiDB-lite"/>
    </source>
</evidence>
<sequence length="261" mass="29288">MSFFKFQVIDNSTSMDSHTSPTTSLQTVNTTPGPASSGSANPSTQIMHPIPVTPPSPINASQHTVLRTTVAGQRITQDSERLKSGTTQPDTEFTQALHAWIVQLDTVEQEKSATKNTMNDMTRETLEAERCRENLLKPQGQKKKRDERDVKEEEEMEVGSTNQRRKKKLQRSFGEELREKEIEAMHKDTALLVSAVQDMGTQMAGAIRYLGSNNSSDTTNNTDVTRLQDHLCSLEKQGEEQKEQGRWEEDMLNKAFGELSC</sequence>
<keyword evidence="3" id="KW-1185">Reference proteome</keyword>
<reference evidence="2 3" key="1">
    <citation type="journal article" date="2018" name="Nat. Ecol. Evol.">
        <title>Pezizomycetes genomes reveal the molecular basis of ectomycorrhizal truffle lifestyle.</title>
        <authorList>
            <person name="Murat C."/>
            <person name="Payen T."/>
            <person name="Noel B."/>
            <person name="Kuo A."/>
            <person name="Morin E."/>
            <person name="Chen J."/>
            <person name="Kohler A."/>
            <person name="Krizsan K."/>
            <person name="Balestrini R."/>
            <person name="Da Silva C."/>
            <person name="Montanini B."/>
            <person name="Hainaut M."/>
            <person name="Levati E."/>
            <person name="Barry K.W."/>
            <person name="Belfiori B."/>
            <person name="Cichocki N."/>
            <person name="Clum A."/>
            <person name="Dockter R.B."/>
            <person name="Fauchery L."/>
            <person name="Guy J."/>
            <person name="Iotti M."/>
            <person name="Le Tacon F."/>
            <person name="Lindquist E.A."/>
            <person name="Lipzen A."/>
            <person name="Malagnac F."/>
            <person name="Mello A."/>
            <person name="Molinier V."/>
            <person name="Miyauchi S."/>
            <person name="Poulain J."/>
            <person name="Riccioni C."/>
            <person name="Rubini A."/>
            <person name="Sitrit Y."/>
            <person name="Splivallo R."/>
            <person name="Traeger S."/>
            <person name="Wang M."/>
            <person name="Zifcakova L."/>
            <person name="Wipf D."/>
            <person name="Zambonelli A."/>
            <person name="Paolocci F."/>
            <person name="Nowrousian M."/>
            <person name="Ottonello S."/>
            <person name="Baldrian P."/>
            <person name="Spatafora J.W."/>
            <person name="Henrissat B."/>
            <person name="Nagy L.G."/>
            <person name="Aury J.M."/>
            <person name="Wincker P."/>
            <person name="Grigoriev I.V."/>
            <person name="Bonfante P."/>
            <person name="Martin F.M."/>
        </authorList>
    </citation>
    <scope>NUCLEOTIDE SEQUENCE [LARGE SCALE GENOMIC DNA]</scope>
    <source>
        <strain evidence="2 3">120613-1</strain>
    </source>
</reference>
<dbReference type="OrthoDB" id="5477647at2759"/>
<feature type="compositionally biased region" description="Basic and acidic residues" evidence="1">
    <location>
        <begin position="125"/>
        <end position="135"/>
    </location>
</feature>
<feature type="region of interest" description="Disordered" evidence="1">
    <location>
        <begin position="10"/>
        <end position="47"/>
    </location>
</feature>
<feature type="compositionally biased region" description="Polar residues" evidence="1">
    <location>
        <begin position="10"/>
        <end position="31"/>
    </location>
</feature>
<protein>
    <submittedName>
        <fullName evidence="2">Uncharacterized protein</fullName>
    </submittedName>
</protein>
<dbReference type="EMBL" id="ML120366">
    <property type="protein sequence ID" value="RPB02764.1"/>
    <property type="molecule type" value="Genomic_DNA"/>
</dbReference>
<feature type="region of interest" description="Disordered" evidence="1">
    <location>
        <begin position="125"/>
        <end position="172"/>
    </location>
</feature>
<evidence type="ECO:0000313" key="3">
    <source>
        <dbReference type="Proteomes" id="UP000276215"/>
    </source>
</evidence>
<name>A0A3N4JWN0_9PEZI</name>
<accession>A0A3N4JWN0</accession>
<dbReference type="Proteomes" id="UP000276215">
    <property type="component" value="Unassembled WGS sequence"/>
</dbReference>
<feature type="compositionally biased region" description="Low complexity" evidence="1">
    <location>
        <begin position="32"/>
        <end position="43"/>
    </location>
</feature>
<gene>
    <name evidence="2" type="ORF">L873DRAFT_1841620</name>
</gene>
<organism evidence="2 3">
    <name type="scientific">Choiromyces venosus 120613-1</name>
    <dbReference type="NCBI Taxonomy" id="1336337"/>
    <lineage>
        <taxon>Eukaryota</taxon>
        <taxon>Fungi</taxon>
        <taxon>Dikarya</taxon>
        <taxon>Ascomycota</taxon>
        <taxon>Pezizomycotina</taxon>
        <taxon>Pezizomycetes</taxon>
        <taxon>Pezizales</taxon>
        <taxon>Tuberaceae</taxon>
        <taxon>Choiromyces</taxon>
    </lineage>
</organism>
<evidence type="ECO:0000313" key="2">
    <source>
        <dbReference type="EMBL" id="RPB02764.1"/>
    </source>
</evidence>